<name>A0A2T0AND8_9CLOT</name>
<evidence type="ECO:0000313" key="2">
    <source>
        <dbReference type="Proteomes" id="UP000239614"/>
    </source>
</evidence>
<gene>
    <name evidence="1" type="ORF">CPAL_22770</name>
</gene>
<keyword evidence="2" id="KW-1185">Reference proteome</keyword>
<sequence length="31" mass="3577">MNYLLKQETLIQNLSLGYFWGIGIALMGKNF</sequence>
<evidence type="ECO:0000313" key="1">
    <source>
        <dbReference type="EMBL" id="PRR70325.1"/>
    </source>
</evidence>
<proteinExistence type="predicted"/>
<dbReference type="AlphaFoldDB" id="A0A2T0AND8"/>
<accession>A0A2T0AND8</accession>
<organism evidence="1 2">
    <name type="scientific">Clostridium thermopalmarium DSM 5974</name>
    <dbReference type="NCBI Taxonomy" id="1121340"/>
    <lineage>
        <taxon>Bacteria</taxon>
        <taxon>Bacillati</taxon>
        <taxon>Bacillota</taxon>
        <taxon>Clostridia</taxon>
        <taxon>Eubacteriales</taxon>
        <taxon>Clostridiaceae</taxon>
        <taxon>Clostridium</taxon>
    </lineage>
</organism>
<dbReference type="EMBL" id="PVXN01000057">
    <property type="protein sequence ID" value="PRR70325.1"/>
    <property type="molecule type" value="Genomic_DNA"/>
</dbReference>
<protein>
    <submittedName>
        <fullName evidence="1">Uncharacterized protein</fullName>
    </submittedName>
</protein>
<comment type="caution">
    <text evidence="1">The sequence shown here is derived from an EMBL/GenBank/DDBJ whole genome shotgun (WGS) entry which is preliminary data.</text>
</comment>
<reference evidence="1 2" key="1">
    <citation type="submission" date="2018-03" db="EMBL/GenBank/DDBJ databases">
        <title>Genome sequence of Clostridium thermopalmarium DSM 5974.</title>
        <authorList>
            <person name="Poehlein A."/>
            <person name="Daniel R."/>
        </authorList>
    </citation>
    <scope>NUCLEOTIDE SEQUENCE [LARGE SCALE GENOMIC DNA]</scope>
    <source>
        <strain evidence="1 2">DSM 5974</strain>
    </source>
</reference>
<dbReference type="Proteomes" id="UP000239614">
    <property type="component" value="Unassembled WGS sequence"/>
</dbReference>